<evidence type="ECO:0000313" key="2">
    <source>
        <dbReference type="EMBL" id="KAG0278093.1"/>
    </source>
</evidence>
<protein>
    <submittedName>
        <fullName evidence="2">Uncharacterized protein</fullName>
    </submittedName>
</protein>
<name>A0AAD4DHM2_9FUNG</name>
<keyword evidence="1" id="KW-0732">Signal</keyword>
<evidence type="ECO:0000256" key="1">
    <source>
        <dbReference type="SAM" id="SignalP"/>
    </source>
</evidence>
<proteinExistence type="predicted"/>
<dbReference type="AlphaFoldDB" id="A0AAD4DHM2"/>
<dbReference type="EMBL" id="JAAAIL010000221">
    <property type="protein sequence ID" value="KAG0278093.1"/>
    <property type="molecule type" value="Genomic_DNA"/>
</dbReference>
<dbReference type="Proteomes" id="UP001194580">
    <property type="component" value="Unassembled WGS sequence"/>
</dbReference>
<organism evidence="2 3">
    <name type="scientific">Linnemannia exigua</name>
    <dbReference type="NCBI Taxonomy" id="604196"/>
    <lineage>
        <taxon>Eukaryota</taxon>
        <taxon>Fungi</taxon>
        <taxon>Fungi incertae sedis</taxon>
        <taxon>Mucoromycota</taxon>
        <taxon>Mortierellomycotina</taxon>
        <taxon>Mortierellomycetes</taxon>
        <taxon>Mortierellales</taxon>
        <taxon>Mortierellaceae</taxon>
        <taxon>Linnemannia</taxon>
    </lineage>
</organism>
<comment type="caution">
    <text evidence="2">The sequence shown here is derived from an EMBL/GenBank/DDBJ whole genome shotgun (WGS) entry which is preliminary data.</text>
</comment>
<gene>
    <name evidence="2" type="ORF">BGZ95_004726</name>
</gene>
<feature type="chain" id="PRO_5042143811" evidence="1">
    <location>
        <begin position="21"/>
        <end position="423"/>
    </location>
</feature>
<reference evidence="2" key="1">
    <citation type="journal article" date="2020" name="Fungal Divers.">
        <title>Resolving the Mortierellaceae phylogeny through synthesis of multi-gene phylogenetics and phylogenomics.</title>
        <authorList>
            <person name="Vandepol N."/>
            <person name="Liber J."/>
            <person name="Desiro A."/>
            <person name="Na H."/>
            <person name="Kennedy M."/>
            <person name="Barry K."/>
            <person name="Grigoriev I.V."/>
            <person name="Miller A.N."/>
            <person name="O'Donnell K."/>
            <person name="Stajich J.E."/>
            <person name="Bonito G."/>
        </authorList>
    </citation>
    <scope>NUCLEOTIDE SEQUENCE</scope>
    <source>
        <strain evidence="2">NRRL 28262</strain>
    </source>
</reference>
<sequence length="423" mass="47917">MRITALFAALLAVGASTVASAPASTIVASHTPSAVLPNAYSNTTLSPTALAKADAEEEKFLREHLPKYDPKAAAKFAEYFQTVMYGNNQTSRNNAMSRTQASIRAAAPIKGTPTAFCVGIAYNPVRTKIFKNMETCDIQGWNTLWVFTANTEYDPYMSRDPMCVGQLHNPTRSMFFSGVTKCSDSGWVTDFSFYETGRDGHPAGTETMHESTDMWQADDPHRMLIYPHYKGAEHGWRWAYEFRYVNRWRLPTAKELDILRPHIYEHGELRKRNWFTEIIRNTAERNAINALIAQWDLDRIDFYDMRRINPSNMARFRAAAVLGGFTNQVENTYMEVNSHMFSSVTNIVLRVNGRILASITIPRNVHFGANIIREALRLSYRTAQPEALEARNLLQGIFASMDPQGNVRIMADQNGWDVYGKNI</sequence>
<accession>A0AAD4DHM2</accession>
<feature type="signal peptide" evidence="1">
    <location>
        <begin position="1"/>
        <end position="20"/>
    </location>
</feature>
<keyword evidence="3" id="KW-1185">Reference proteome</keyword>
<evidence type="ECO:0000313" key="3">
    <source>
        <dbReference type="Proteomes" id="UP001194580"/>
    </source>
</evidence>